<proteinExistence type="inferred from homology"/>
<evidence type="ECO:0000256" key="4">
    <source>
        <dbReference type="ARBA" id="ARBA00023027"/>
    </source>
</evidence>
<evidence type="ECO:0000256" key="7">
    <source>
        <dbReference type="ARBA" id="ARBA00047804"/>
    </source>
</evidence>
<reference evidence="9" key="1">
    <citation type="submission" date="2023-05" db="EMBL/GenBank/DDBJ databases">
        <title>Nepenthes gracilis genome sequencing.</title>
        <authorList>
            <person name="Fukushima K."/>
        </authorList>
    </citation>
    <scope>NUCLEOTIDE SEQUENCE</scope>
    <source>
        <strain evidence="9">SING2019-196</strain>
    </source>
</reference>
<dbReference type="PANTHER" id="PTHR13871">
    <property type="entry name" value="THIOREDOXIN"/>
    <property type="match status" value="1"/>
</dbReference>
<dbReference type="SUPFAM" id="SSF52833">
    <property type="entry name" value="Thioredoxin-like"/>
    <property type="match status" value="2"/>
</dbReference>
<dbReference type="InterPro" id="IPR017937">
    <property type="entry name" value="Thioredoxin_CS"/>
</dbReference>
<feature type="domain" description="Thioredoxin" evidence="8">
    <location>
        <begin position="168"/>
        <end position="323"/>
    </location>
</feature>
<gene>
    <name evidence="9" type="ORF">Nepgr_003442</name>
</gene>
<protein>
    <recommendedName>
        <fullName evidence="1">protein-disulfide reductase</fullName>
        <ecNumber evidence="1">1.8.1.8</ecNumber>
    </recommendedName>
</protein>
<dbReference type="EC" id="1.8.1.8" evidence="1"/>
<dbReference type="InterPro" id="IPR052259">
    <property type="entry name" value="Nucleoredoxin-like"/>
</dbReference>
<dbReference type="SUPFAM" id="SSF57889">
    <property type="entry name" value="Cysteine-rich domain"/>
    <property type="match status" value="1"/>
</dbReference>
<dbReference type="Pfam" id="PF03107">
    <property type="entry name" value="C1_2"/>
    <property type="match status" value="1"/>
</dbReference>
<dbReference type="InterPro" id="IPR004146">
    <property type="entry name" value="DC1"/>
</dbReference>
<evidence type="ECO:0000256" key="2">
    <source>
        <dbReference type="ARBA" id="ARBA00022737"/>
    </source>
</evidence>
<evidence type="ECO:0000313" key="10">
    <source>
        <dbReference type="Proteomes" id="UP001279734"/>
    </source>
</evidence>
<dbReference type="AlphaFoldDB" id="A0AAD3XDL5"/>
<keyword evidence="2" id="KW-0677">Repeat</keyword>
<dbReference type="CDD" id="cd03009">
    <property type="entry name" value="TryX_like_TryX_NRX"/>
    <property type="match status" value="2"/>
</dbReference>
<dbReference type="InterPro" id="IPR036249">
    <property type="entry name" value="Thioredoxin-like_sf"/>
</dbReference>
<evidence type="ECO:0000256" key="1">
    <source>
        <dbReference type="ARBA" id="ARBA00012612"/>
    </source>
</evidence>
<dbReference type="PANTHER" id="PTHR13871:SF96">
    <property type="entry name" value="THIOREDOXIN DOMAIN-CONTAINING PROTEIN"/>
    <property type="match status" value="1"/>
</dbReference>
<comment type="catalytic activity">
    <reaction evidence="6">
        <text>[protein]-dithiol + NAD(+) = [protein]-disulfide + NADH + H(+)</text>
        <dbReference type="Rhea" id="RHEA:18749"/>
        <dbReference type="Rhea" id="RHEA-COMP:10593"/>
        <dbReference type="Rhea" id="RHEA-COMP:10594"/>
        <dbReference type="ChEBI" id="CHEBI:15378"/>
        <dbReference type="ChEBI" id="CHEBI:29950"/>
        <dbReference type="ChEBI" id="CHEBI:50058"/>
        <dbReference type="ChEBI" id="CHEBI:57540"/>
        <dbReference type="ChEBI" id="CHEBI:57945"/>
        <dbReference type="EC" id="1.8.1.8"/>
    </reaction>
</comment>
<evidence type="ECO:0000259" key="8">
    <source>
        <dbReference type="PROSITE" id="PS51352"/>
    </source>
</evidence>
<dbReference type="Proteomes" id="UP001279734">
    <property type="component" value="Unassembled WGS sequence"/>
</dbReference>
<evidence type="ECO:0000256" key="6">
    <source>
        <dbReference type="ARBA" id="ARBA00047388"/>
    </source>
</evidence>
<dbReference type="PROSITE" id="PS51352">
    <property type="entry name" value="THIOREDOXIN_2"/>
    <property type="match status" value="2"/>
</dbReference>
<organism evidence="9 10">
    <name type="scientific">Nepenthes gracilis</name>
    <name type="common">Slender pitcher plant</name>
    <dbReference type="NCBI Taxonomy" id="150966"/>
    <lineage>
        <taxon>Eukaryota</taxon>
        <taxon>Viridiplantae</taxon>
        <taxon>Streptophyta</taxon>
        <taxon>Embryophyta</taxon>
        <taxon>Tracheophyta</taxon>
        <taxon>Spermatophyta</taxon>
        <taxon>Magnoliopsida</taxon>
        <taxon>eudicotyledons</taxon>
        <taxon>Gunneridae</taxon>
        <taxon>Pentapetalae</taxon>
        <taxon>Caryophyllales</taxon>
        <taxon>Nepenthaceae</taxon>
        <taxon>Nepenthes</taxon>
    </lineage>
</organism>
<dbReference type="GO" id="GO:0004791">
    <property type="term" value="F:thioredoxin-disulfide reductase (NADPH) activity"/>
    <property type="evidence" value="ECO:0007669"/>
    <property type="project" value="InterPro"/>
</dbReference>
<evidence type="ECO:0000313" key="9">
    <source>
        <dbReference type="EMBL" id="GMH01603.1"/>
    </source>
</evidence>
<evidence type="ECO:0000256" key="3">
    <source>
        <dbReference type="ARBA" id="ARBA00023002"/>
    </source>
</evidence>
<dbReference type="InterPro" id="IPR012336">
    <property type="entry name" value="Thioredoxin-like_fold"/>
</dbReference>
<keyword evidence="4" id="KW-0520">NAD</keyword>
<comment type="similarity">
    <text evidence="5">Belongs to the nucleoredoxin family.</text>
</comment>
<dbReference type="Gene3D" id="3.40.30.10">
    <property type="entry name" value="Glutaredoxin"/>
    <property type="match status" value="2"/>
</dbReference>
<dbReference type="EMBL" id="BSYO01000003">
    <property type="protein sequence ID" value="GMH01603.1"/>
    <property type="molecule type" value="Genomic_DNA"/>
</dbReference>
<keyword evidence="3" id="KW-0560">Oxidoreductase</keyword>
<comment type="catalytic activity">
    <reaction evidence="7">
        <text>[protein]-dithiol + NADP(+) = [protein]-disulfide + NADPH + H(+)</text>
        <dbReference type="Rhea" id="RHEA:18753"/>
        <dbReference type="Rhea" id="RHEA-COMP:10593"/>
        <dbReference type="Rhea" id="RHEA-COMP:10594"/>
        <dbReference type="ChEBI" id="CHEBI:15378"/>
        <dbReference type="ChEBI" id="CHEBI:29950"/>
        <dbReference type="ChEBI" id="CHEBI:50058"/>
        <dbReference type="ChEBI" id="CHEBI:57783"/>
        <dbReference type="ChEBI" id="CHEBI:58349"/>
        <dbReference type="EC" id="1.8.1.8"/>
    </reaction>
</comment>
<accession>A0AAD3XDL5</accession>
<keyword evidence="10" id="KW-1185">Reference proteome</keyword>
<name>A0AAD3XDL5_NEPGR</name>
<comment type="caution">
    <text evidence="9">The sequence shown here is derived from an EMBL/GenBank/DDBJ whole genome shotgun (WGS) entry which is preliminary data.</text>
</comment>
<feature type="domain" description="Thioredoxin" evidence="8">
    <location>
        <begin position="15"/>
        <end position="163"/>
    </location>
</feature>
<sequence>MAEGNMSSECHDLVSLLSSEERDFLVRNNGDEVKIKDLSGKTVGLYFSASWCPPCRGFTPVLSEVHKELSSLHGDFEVVFISSDRNEESFKSYFSKMPWLAIPLSDEATITRLGESFKVMGIPHLVIIDGSGKVSTDEGVELVREYGIKAYPFTAERINQLKEEEEEAKRNQTLKSILVSDSRDYVIKNGEDKVPVSNLVGKYILLYFSAHWCPPCRFFTPQLIEAYHEIKAKEEAFEVVFVSSDRDQSSFDEYYSGMPWLALPFGDGRKVSLSRRFKVRGIPSLIAIGPDGKTVTTEARDLIDAYGADAFPFTEDHAKHLKQQLEEEAKGWPEKLRHKLHEHELLRIQRPRGYTCDGCKKSGQSWSFYCKDCDFDLHPNCALKKDEAKDDGEAKAKEGYICDGDVCRKV</sequence>
<evidence type="ECO:0000256" key="5">
    <source>
        <dbReference type="ARBA" id="ARBA00025782"/>
    </source>
</evidence>
<dbReference type="InterPro" id="IPR013766">
    <property type="entry name" value="Thioredoxin_domain"/>
</dbReference>
<dbReference type="Pfam" id="PF13905">
    <property type="entry name" value="Thioredoxin_8"/>
    <property type="match status" value="2"/>
</dbReference>
<dbReference type="InterPro" id="IPR046349">
    <property type="entry name" value="C1-like_sf"/>
</dbReference>
<dbReference type="PROSITE" id="PS00194">
    <property type="entry name" value="THIOREDOXIN_1"/>
    <property type="match status" value="1"/>
</dbReference>
<dbReference type="InterPro" id="IPR045870">
    <property type="entry name" value="TryX_NRX_thioredoxin_dom"/>
</dbReference>